<keyword evidence="4" id="KW-1185">Reference proteome</keyword>
<sequence>MADAAATYYDLLNIPRNADQSAIRKAYLRASLACHPDKNPGNEAEAKAKFIEIGEAYNVLKDPTSRAIYDRELAAGKYRERRRRRYSNNADKTTSDAQTEQEFKNFMDMFDSTVAGMSPEELNMAMGAAAVVGSVIGSILGARAAKGNSFLATAASMVGSAMASQAAATLVKTVHEDSTQRVLEKEDRDAAIARGENVSQPTPDESRERLIRDAIGAVQKMAAAATAFATPLTPNMPNATNEQSHSAQFQRNGSFQRNVTFGNNGSIRFSFGNGGSSANSARTRTNSARMRANRTRGQSSFS</sequence>
<feature type="region of interest" description="Disordered" evidence="1">
    <location>
        <begin position="272"/>
        <end position="302"/>
    </location>
</feature>
<dbReference type="Pfam" id="PF00226">
    <property type="entry name" value="DnaJ"/>
    <property type="match status" value="1"/>
</dbReference>
<evidence type="ECO:0000313" key="3">
    <source>
        <dbReference type="EMBL" id="KAL3797770.1"/>
    </source>
</evidence>
<name>A0ABD3QCA6_9STRA</name>
<dbReference type="SMART" id="SM00271">
    <property type="entry name" value="DnaJ"/>
    <property type="match status" value="1"/>
</dbReference>
<evidence type="ECO:0000313" key="4">
    <source>
        <dbReference type="Proteomes" id="UP001530400"/>
    </source>
</evidence>
<feature type="compositionally biased region" description="Low complexity" evidence="1">
    <location>
        <begin position="272"/>
        <end position="282"/>
    </location>
</feature>
<dbReference type="PANTHER" id="PTHR24074">
    <property type="entry name" value="CO-CHAPERONE PROTEIN DJLA"/>
    <property type="match status" value="1"/>
</dbReference>
<proteinExistence type="predicted"/>
<dbReference type="SUPFAM" id="SSF46565">
    <property type="entry name" value="Chaperone J-domain"/>
    <property type="match status" value="1"/>
</dbReference>
<dbReference type="InterPro" id="IPR050817">
    <property type="entry name" value="DjlA_DnaK_co-chaperone"/>
</dbReference>
<evidence type="ECO:0000256" key="1">
    <source>
        <dbReference type="SAM" id="MobiDB-lite"/>
    </source>
</evidence>
<dbReference type="Gene3D" id="1.10.287.110">
    <property type="entry name" value="DnaJ domain"/>
    <property type="match status" value="1"/>
</dbReference>
<gene>
    <name evidence="3" type="ORF">ACHAWO_000387</name>
</gene>
<dbReference type="Proteomes" id="UP001530400">
    <property type="component" value="Unassembled WGS sequence"/>
</dbReference>
<reference evidence="3 4" key="1">
    <citation type="submission" date="2024-10" db="EMBL/GenBank/DDBJ databases">
        <title>Updated reference genomes for cyclostephanoid diatoms.</title>
        <authorList>
            <person name="Roberts W.R."/>
            <person name="Alverson A.J."/>
        </authorList>
    </citation>
    <scope>NUCLEOTIDE SEQUENCE [LARGE SCALE GENOMIC DNA]</scope>
    <source>
        <strain evidence="3 4">AJA010-31</strain>
    </source>
</reference>
<dbReference type="AlphaFoldDB" id="A0ABD3QCA6"/>
<dbReference type="CDD" id="cd06257">
    <property type="entry name" value="DnaJ"/>
    <property type="match status" value="1"/>
</dbReference>
<dbReference type="PROSITE" id="PS00636">
    <property type="entry name" value="DNAJ_1"/>
    <property type="match status" value="1"/>
</dbReference>
<dbReference type="InterPro" id="IPR001623">
    <property type="entry name" value="DnaJ_domain"/>
</dbReference>
<dbReference type="PRINTS" id="PR00625">
    <property type="entry name" value="JDOMAIN"/>
</dbReference>
<dbReference type="PROSITE" id="PS50076">
    <property type="entry name" value="DNAJ_2"/>
    <property type="match status" value="1"/>
</dbReference>
<feature type="domain" description="J" evidence="2">
    <location>
        <begin position="7"/>
        <end position="73"/>
    </location>
</feature>
<protein>
    <recommendedName>
        <fullName evidence="2">J domain-containing protein</fullName>
    </recommendedName>
</protein>
<organism evidence="3 4">
    <name type="scientific">Cyclotella atomus</name>
    <dbReference type="NCBI Taxonomy" id="382360"/>
    <lineage>
        <taxon>Eukaryota</taxon>
        <taxon>Sar</taxon>
        <taxon>Stramenopiles</taxon>
        <taxon>Ochrophyta</taxon>
        <taxon>Bacillariophyta</taxon>
        <taxon>Coscinodiscophyceae</taxon>
        <taxon>Thalassiosirophycidae</taxon>
        <taxon>Stephanodiscales</taxon>
        <taxon>Stephanodiscaceae</taxon>
        <taxon>Cyclotella</taxon>
    </lineage>
</organism>
<evidence type="ECO:0000259" key="2">
    <source>
        <dbReference type="PROSITE" id="PS50076"/>
    </source>
</evidence>
<dbReference type="InterPro" id="IPR018253">
    <property type="entry name" value="DnaJ_domain_CS"/>
</dbReference>
<comment type="caution">
    <text evidence="3">The sequence shown here is derived from an EMBL/GenBank/DDBJ whole genome shotgun (WGS) entry which is preliminary data.</text>
</comment>
<accession>A0ABD3QCA6</accession>
<dbReference type="EMBL" id="JALLPJ020000240">
    <property type="protein sequence ID" value="KAL3797770.1"/>
    <property type="molecule type" value="Genomic_DNA"/>
</dbReference>
<dbReference type="InterPro" id="IPR036869">
    <property type="entry name" value="J_dom_sf"/>
</dbReference>